<dbReference type="eggNOG" id="ENOG5033T4A">
    <property type="taxonomic scope" value="Bacteria"/>
</dbReference>
<keyword evidence="1" id="KW-1133">Transmembrane helix</keyword>
<evidence type="ECO:0000313" key="2">
    <source>
        <dbReference type="EMBL" id="EFM01044.1"/>
    </source>
</evidence>
<dbReference type="OrthoDB" id="1082490at2"/>
<dbReference type="RefSeq" id="WP_006950408.1">
    <property type="nucleotide sequence ID" value="NZ_BAJI01000015.1"/>
</dbReference>
<gene>
    <name evidence="2" type="ORF">HMPREF0658_2051</name>
</gene>
<feature type="transmembrane region" description="Helical" evidence="1">
    <location>
        <begin position="82"/>
        <end position="107"/>
    </location>
</feature>
<proteinExistence type="predicted"/>
<dbReference type="STRING" id="862515.HMPREF0658_2051"/>
<keyword evidence="3" id="KW-1185">Reference proteome</keyword>
<feature type="transmembrane region" description="Helical" evidence="1">
    <location>
        <begin position="44"/>
        <end position="62"/>
    </location>
</feature>
<protein>
    <submittedName>
        <fullName evidence="2">Uncharacterized protein</fullName>
    </submittedName>
</protein>
<accession>E0NV46</accession>
<comment type="caution">
    <text evidence="2">The sequence shown here is derived from an EMBL/GenBank/DDBJ whole genome shotgun (WGS) entry which is preliminary data.</text>
</comment>
<dbReference type="Proteomes" id="UP000004394">
    <property type="component" value="Unassembled WGS sequence"/>
</dbReference>
<feature type="transmembrane region" description="Helical" evidence="1">
    <location>
        <begin position="12"/>
        <end position="32"/>
    </location>
</feature>
<keyword evidence="1" id="KW-0472">Membrane</keyword>
<keyword evidence="1" id="KW-0812">Transmembrane</keyword>
<evidence type="ECO:0000256" key="1">
    <source>
        <dbReference type="SAM" id="Phobius"/>
    </source>
</evidence>
<dbReference type="AlphaFoldDB" id="E0NV46"/>
<dbReference type="BioCyc" id="PMAR862515-HMP:GMOO-2081-MONOMER"/>
<feature type="transmembrane region" description="Helical" evidence="1">
    <location>
        <begin position="113"/>
        <end position="130"/>
    </location>
</feature>
<dbReference type="EMBL" id="AEEI01000056">
    <property type="protein sequence ID" value="EFM01044.1"/>
    <property type="molecule type" value="Genomic_DNA"/>
</dbReference>
<dbReference type="HOGENOM" id="CLU_136626_1_0_10"/>
<evidence type="ECO:0000313" key="3">
    <source>
        <dbReference type="Proteomes" id="UP000004394"/>
    </source>
</evidence>
<sequence length="140" mass="15873">MQRTSKILKAELYAAIAVCMVIIVLFETNAIWEGAKADDATAQFAVLSMMELIVICSIPVSLRLFKVKSVKRKLTAHPEKALLLLGSLRLQMLCIPMVTGFLCYYLFMNVAFFYMSIILLLCLFFIYPSMERCKQDTGKV</sequence>
<name>E0NV46_9BACT</name>
<reference evidence="2" key="1">
    <citation type="submission" date="2010-07" db="EMBL/GenBank/DDBJ databases">
        <authorList>
            <person name="Muzny D."/>
            <person name="Qin X."/>
            <person name="Deng J."/>
            <person name="Jiang H."/>
            <person name="Liu Y."/>
            <person name="Qu J."/>
            <person name="Song X.-Z."/>
            <person name="Zhang L."/>
            <person name="Thornton R."/>
            <person name="Coyle M."/>
            <person name="Francisco L."/>
            <person name="Jackson L."/>
            <person name="Javaid M."/>
            <person name="Korchina V."/>
            <person name="Kovar C."/>
            <person name="Mata R."/>
            <person name="Mathew T."/>
            <person name="Ngo R."/>
            <person name="Nguyen L."/>
            <person name="Nguyen N."/>
            <person name="Okwuonu G."/>
            <person name="Ongeri F."/>
            <person name="Pham C."/>
            <person name="Simmons D."/>
            <person name="Wilczek-Boney K."/>
            <person name="Hale W."/>
            <person name="Jakkamsetti A."/>
            <person name="Pham P."/>
            <person name="Ruth R."/>
            <person name="San Lucas F."/>
            <person name="Warren J."/>
            <person name="Zhang J."/>
            <person name="Zhao Z."/>
            <person name="Zhou C."/>
            <person name="Zhu D."/>
            <person name="Lee S."/>
            <person name="Bess C."/>
            <person name="Blankenburg K."/>
            <person name="Forbes L."/>
            <person name="Fu Q."/>
            <person name="Gubbala S."/>
            <person name="Hirani K."/>
            <person name="Jayaseelan J.C."/>
            <person name="Lara F."/>
            <person name="Munidasa M."/>
            <person name="Palculict T."/>
            <person name="Patil S."/>
            <person name="Pu L.-L."/>
            <person name="Saada N."/>
            <person name="Tang L."/>
            <person name="Weissenberger G."/>
            <person name="Zhu Y."/>
            <person name="Hemphill L."/>
            <person name="Shang Y."/>
            <person name="Youmans B."/>
            <person name="Ayvaz T."/>
            <person name="Ross M."/>
            <person name="Santibanez J."/>
            <person name="Aqrawi P."/>
            <person name="Gross S."/>
            <person name="Joshi V."/>
            <person name="Fowler G."/>
            <person name="Nazareth L."/>
            <person name="Reid J."/>
            <person name="Worley K."/>
            <person name="Petrosino J."/>
            <person name="Highlander S."/>
            <person name="Gibbs R."/>
        </authorList>
    </citation>
    <scope>NUCLEOTIDE SEQUENCE [LARGE SCALE GENOMIC DNA]</scope>
    <source>
        <strain evidence="2">DSM 16973</strain>
    </source>
</reference>
<organism evidence="2 3">
    <name type="scientific">Hoylesella marshii DSM 16973 = JCM 13450</name>
    <dbReference type="NCBI Taxonomy" id="862515"/>
    <lineage>
        <taxon>Bacteria</taxon>
        <taxon>Pseudomonadati</taxon>
        <taxon>Bacteroidota</taxon>
        <taxon>Bacteroidia</taxon>
        <taxon>Bacteroidales</taxon>
        <taxon>Prevotellaceae</taxon>
        <taxon>Hoylesella</taxon>
    </lineage>
</organism>